<dbReference type="AlphaFoldDB" id="A0A0F8WT91"/>
<sequence length="360" mass="40069">YKVKEDPWTRLRATDVPWGATPPGQQSYDRVSSSGYDPGGTATVRREDLLITQYDDSKSRAKKDGRAYVKLEEVYIYDDSQEFVSRYIVKAGDVIMVDENFEKKGVKVICPLHVARHTDIGRMFARGFVHPLIPFNDQVEKMFASLFKNIREMDMFGTLFIPGASGIDLKRWRTGIRPKVEKFDPDPLNPGGQPFTLGPHNTGTMPAKIADIAIQQMQRLANQGPYYQGETSGRIDSAAGLGFLFNTGNIALGLPTHGMADALAGAYARMLQVAKDRLGPGDTIELATIDDAVAGVIIDPATGLMELSNNPIPDPWEVEINVKDRTPRDRNVRKEELKELFGLQLVDPTRFWIAALEENL</sequence>
<feature type="region of interest" description="Disordered" evidence="1">
    <location>
        <begin position="14"/>
        <end position="42"/>
    </location>
</feature>
<feature type="non-terminal residue" evidence="2">
    <location>
        <position position="1"/>
    </location>
</feature>
<dbReference type="EMBL" id="LAZR01063126">
    <property type="protein sequence ID" value="KKK60127.1"/>
    <property type="molecule type" value="Genomic_DNA"/>
</dbReference>
<protein>
    <submittedName>
        <fullName evidence="2">Uncharacterized protein</fullName>
    </submittedName>
</protein>
<comment type="caution">
    <text evidence="2">The sequence shown here is derived from an EMBL/GenBank/DDBJ whole genome shotgun (WGS) entry which is preliminary data.</text>
</comment>
<gene>
    <name evidence="2" type="ORF">LCGC14_3027470</name>
</gene>
<evidence type="ECO:0000313" key="2">
    <source>
        <dbReference type="EMBL" id="KKK60127.1"/>
    </source>
</evidence>
<evidence type="ECO:0000256" key="1">
    <source>
        <dbReference type="SAM" id="MobiDB-lite"/>
    </source>
</evidence>
<reference evidence="2" key="1">
    <citation type="journal article" date="2015" name="Nature">
        <title>Complex archaea that bridge the gap between prokaryotes and eukaryotes.</title>
        <authorList>
            <person name="Spang A."/>
            <person name="Saw J.H."/>
            <person name="Jorgensen S.L."/>
            <person name="Zaremba-Niedzwiedzka K."/>
            <person name="Martijn J."/>
            <person name="Lind A.E."/>
            <person name="van Eijk R."/>
            <person name="Schleper C."/>
            <person name="Guy L."/>
            <person name="Ettema T.J."/>
        </authorList>
    </citation>
    <scope>NUCLEOTIDE SEQUENCE</scope>
</reference>
<proteinExistence type="predicted"/>
<accession>A0A0F8WT91</accession>
<feature type="compositionally biased region" description="Polar residues" evidence="1">
    <location>
        <begin position="23"/>
        <end position="35"/>
    </location>
</feature>
<organism evidence="2">
    <name type="scientific">marine sediment metagenome</name>
    <dbReference type="NCBI Taxonomy" id="412755"/>
    <lineage>
        <taxon>unclassified sequences</taxon>
        <taxon>metagenomes</taxon>
        <taxon>ecological metagenomes</taxon>
    </lineage>
</organism>
<feature type="non-terminal residue" evidence="2">
    <location>
        <position position="360"/>
    </location>
</feature>
<name>A0A0F8WT91_9ZZZZ</name>